<dbReference type="Pfam" id="PF10184">
    <property type="entry name" value="DUF2358"/>
    <property type="match status" value="1"/>
</dbReference>
<reference evidence="1 2" key="1">
    <citation type="submission" date="2021-07" db="EMBL/GenBank/DDBJ databases">
        <title>The Aristolochia fimbriata genome: insights into angiosperm evolution, floral development and chemical biosynthesis.</title>
        <authorList>
            <person name="Jiao Y."/>
        </authorList>
    </citation>
    <scope>NUCLEOTIDE SEQUENCE [LARGE SCALE GENOMIC DNA]</scope>
    <source>
        <strain evidence="1">IBCAS-2021</strain>
        <tissue evidence="1">Leaf</tissue>
    </source>
</reference>
<sequence>MAFLLQSPQFASNISGIGRNPIPIRLCSKPLSAGFGNSAGERSILGKTCCARIRREFAAPRIRDCANARECGVWASASGRDLRDPCHLSAPTPPTTSWTPVKGGDDKPNCYVNAGHAIRTLRDEFPAIFYREPSFDIYREDIAFMDPSNSFVGIDNYKLIFWALRFNGRLFFKALWVDIISVWQPVESTVMIRWAVHGIPRVPWETQGRFDGVSEYKLDRNGKIFEHRVDNIATNSPPKFRVVTSVGELIQALGLSVRPQRDLLISRRDRRCLR</sequence>
<dbReference type="PANTHER" id="PTHR31094:SF2">
    <property type="entry name" value="RIKEN CDNA 2310061I04 GENE"/>
    <property type="match status" value="1"/>
</dbReference>
<dbReference type="AlphaFoldDB" id="A0AAV7EJY2"/>
<dbReference type="Proteomes" id="UP000825729">
    <property type="component" value="Unassembled WGS sequence"/>
</dbReference>
<gene>
    <name evidence="1" type="ORF">H6P81_014548</name>
</gene>
<dbReference type="PANTHER" id="PTHR31094">
    <property type="entry name" value="RIKEN CDNA 2310061I04 GENE"/>
    <property type="match status" value="1"/>
</dbReference>
<dbReference type="EMBL" id="JAINDJ010000005">
    <property type="protein sequence ID" value="KAG9448420.1"/>
    <property type="molecule type" value="Genomic_DNA"/>
</dbReference>
<accession>A0AAV7EJY2</accession>
<keyword evidence="2" id="KW-1185">Reference proteome</keyword>
<evidence type="ECO:0000313" key="1">
    <source>
        <dbReference type="EMBL" id="KAG9448420.1"/>
    </source>
</evidence>
<proteinExistence type="predicted"/>
<protein>
    <submittedName>
        <fullName evidence="1">Uncharacterized protein</fullName>
    </submittedName>
</protein>
<name>A0AAV7EJY2_ARIFI</name>
<dbReference type="InterPro" id="IPR032710">
    <property type="entry name" value="NTF2-like_dom_sf"/>
</dbReference>
<organism evidence="1 2">
    <name type="scientific">Aristolochia fimbriata</name>
    <name type="common">White veined hardy Dutchman's pipe vine</name>
    <dbReference type="NCBI Taxonomy" id="158543"/>
    <lineage>
        <taxon>Eukaryota</taxon>
        <taxon>Viridiplantae</taxon>
        <taxon>Streptophyta</taxon>
        <taxon>Embryophyta</taxon>
        <taxon>Tracheophyta</taxon>
        <taxon>Spermatophyta</taxon>
        <taxon>Magnoliopsida</taxon>
        <taxon>Magnoliidae</taxon>
        <taxon>Piperales</taxon>
        <taxon>Aristolochiaceae</taxon>
        <taxon>Aristolochia</taxon>
    </lineage>
</organism>
<dbReference type="InterPro" id="IPR018790">
    <property type="entry name" value="DUF2358"/>
</dbReference>
<comment type="caution">
    <text evidence="1">The sequence shown here is derived from an EMBL/GenBank/DDBJ whole genome shotgun (WGS) entry which is preliminary data.</text>
</comment>
<evidence type="ECO:0000313" key="2">
    <source>
        <dbReference type="Proteomes" id="UP000825729"/>
    </source>
</evidence>
<dbReference type="SUPFAM" id="SSF54427">
    <property type="entry name" value="NTF2-like"/>
    <property type="match status" value="1"/>
</dbReference>